<dbReference type="Pfam" id="PF02302">
    <property type="entry name" value="PTS_IIB"/>
    <property type="match status" value="1"/>
</dbReference>
<dbReference type="Gene3D" id="1.10.1790.10">
    <property type="entry name" value="PRD domain"/>
    <property type="match status" value="2"/>
</dbReference>
<dbReference type="InterPro" id="IPR002178">
    <property type="entry name" value="PTS_EIIA_type-2_dom"/>
</dbReference>
<evidence type="ECO:0000259" key="6">
    <source>
        <dbReference type="PROSITE" id="PS51094"/>
    </source>
</evidence>
<keyword evidence="5" id="KW-0804">Transcription</keyword>
<dbReference type="RefSeq" id="WP_055258553.1">
    <property type="nucleotide sequence ID" value="NZ_CABIXL010000003.1"/>
</dbReference>
<dbReference type="Gene3D" id="1.10.10.10">
    <property type="entry name" value="Winged helix-like DNA-binding domain superfamily/Winged helix DNA-binding domain"/>
    <property type="match status" value="1"/>
</dbReference>
<feature type="domain" description="PTS EIIA type-2" evidence="6">
    <location>
        <begin position="557"/>
        <end position="697"/>
    </location>
</feature>
<dbReference type="InterPro" id="IPR003501">
    <property type="entry name" value="PTS_EIIB_2/3"/>
</dbReference>
<keyword evidence="1" id="KW-0808">Transferase</keyword>
<keyword evidence="4" id="KW-0010">Activator</keyword>
<sequence length="713" mass="81940">MKKNKLNSRQKEIIKILTKSKVDSPITASMIAKELSLSARTVLREMPKIEQWLDENEFNFIKKPGVGLIIDENLENQELILELLEIEKIKKEFSKEERKKIIVGELLTAKEPLKLFYFTSQLKVSEGTLSGDLDDINKWLIKFDIKLIRKPGLGIYVRGEETNFRKALVNLLYDSINENELIDAVEESKASKRDEEILEVSVENRLLKFIDKAIIKSVENTVSTLEDALNIKLADSAYIGLVVHLALAIQRIRNNEKISMDEETLKQLSSLPEFLMAEKIITVIEEEFDINIPKDEVGYITMHLKGAKLRLDSMAEDFNLSNLDVKQVAYNIISTAEKEFGVYLREDGRLIVDLTNHLVPAISRLKMKLNIRNPLLENIKEKYFKEFEICSKACSILKDITGLSEIPESEVAYITMHIAAALEKNMSDEKVKVVIACHTGIGTSRLLMSIIGKEFKSIEVKKTISSINIDTEKLKEEGIDFIISTVGLKVDYKYIRVNTIITEQDKMLIEDNIRRVLKKKKYEKITEKHDIKNVKNKIRISRKDIDEISRLGDNINSLLESISVKEISKVSSIRELIHEASILFSHSDDNVKEIEEKLVERELIASTYLSKLNIMLLHCRISSINNIRFGYIRLKKILREEDKLIEGAIVELVAEGFKNVHTEIMSEINESLIEKEEFIRILKQKSESDVIDKVEEILVELYKRKIDKSFEGI</sequence>
<dbReference type="Gene3D" id="3.40.930.10">
    <property type="entry name" value="Mannitol-specific EII, Chain A"/>
    <property type="match status" value="1"/>
</dbReference>
<evidence type="ECO:0000256" key="1">
    <source>
        <dbReference type="ARBA" id="ARBA00022679"/>
    </source>
</evidence>
<dbReference type="InterPro" id="IPR036388">
    <property type="entry name" value="WH-like_DNA-bd_sf"/>
</dbReference>
<evidence type="ECO:0000259" key="7">
    <source>
        <dbReference type="PROSITE" id="PS51099"/>
    </source>
</evidence>
<proteinExistence type="predicted"/>
<feature type="domain" description="PTS EIIB type-2" evidence="7">
    <location>
        <begin position="431"/>
        <end position="521"/>
    </location>
</feature>
<dbReference type="PROSITE" id="PS51099">
    <property type="entry name" value="PTS_EIIB_TYPE_2"/>
    <property type="match status" value="1"/>
</dbReference>
<dbReference type="InterPro" id="IPR011608">
    <property type="entry name" value="PRD"/>
</dbReference>
<evidence type="ECO:0000256" key="4">
    <source>
        <dbReference type="ARBA" id="ARBA00023159"/>
    </source>
</evidence>
<evidence type="ECO:0000256" key="5">
    <source>
        <dbReference type="ARBA" id="ARBA00023163"/>
    </source>
</evidence>
<evidence type="ECO:0000313" key="10">
    <source>
        <dbReference type="Proteomes" id="UP000095488"/>
    </source>
</evidence>
<evidence type="ECO:0000256" key="3">
    <source>
        <dbReference type="ARBA" id="ARBA00023015"/>
    </source>
</evidence>
<dbReference type="PANTHER" id="PTHR30185:SF18">
    <property type="entry name" value="TRANSCRIPTIONAL REGULATOR MTLR"/>
    <property type="match status" value="1"/>
</dbReference>
<dbReference type="SUPFAM" id="SSF63520">
    <property type="entry name" value="PTS-regulatory domain, PRD"/>
    <property type="match status" value="2"/>
</dbReference>
<organism evidence="9 10">
    <name type="scientific">Sarcina ventriculi</name>
    <name type="common">Clostridium ventriculi</name>
    <dbReference type="NCBI Taxonomy" id="1267"/>
    <lineage>
        <taxon>Bacteria</taxon>
        <taxon>Bacillati</taxon>
        <taxon>Bacillota</taxon>
        <taxon>Clostridia</taxon>
        <taxon>Eubacteriales</taxon>
        <taxon>Clostridiaceae</taxon>
        <taxon>Sarcina</taxon>
    </lineage>
</organism>
<evidence type="ECO:0000256" key="2">
    <source>
        <dbReference type="ARBA" id="ARBA00022737"/>
    </source>
</evidence>
<dbReference type="InterPro" id="IPR050661">
    <property type="entry name" value="BglG_antiterminators"/>
</dbReference>
<keyword evidence="3" id="KW-0805">Transcription regulation</keyword>
<dbReference type="Gene3D" id="3.40.50.2300">
    <property type="match status" value="1"/>
</dbReference>
<dbReference type="SUPFAM" id="SSF55804">
    <property type="entry name" value="Phoshotransferase/anion transport protein"/>
    <property type="match status" value="1"/>
</dbReference>
<dbReference type="Pfam" id="PF05043">
    <property type="entry name" value="Mga"/>
    <property type="match status" value="1"/>
</dbReference>
<gene>
    <name evidence="9" type="primary">licR</name>
    <name evidence="9" type="ORF">ERS852473_01177</name>
</gene>
<dbReference type="InterPro" id="IPR007737">
    <property type="entry name" value="Mga_HTH"/>
</dbReference>
<keyword evidence="2" id="KW-0677">Repeat</keyword>
<dbReference type="CDD" id="cd05568">
    <property type="entry name" value="PTS_IIB_bgl_like"/>
    <property type="match status" value="1"/>
</dbReference>
<dbReference type="PROSITE" id="PS51094">
    <property type="entry name" value="PTS_EIIA_TYPE_2"/>
    <property type="match status" value="1"/>
</dbReference>
<dbReference type="InterPro" id="IPR016152">
    <property type="entry name" value="PTrfase/Anion_transptr"/>
</dbReference>
<dbReference type="PANTHER" id="PTHR30185">
    <property type="entry name" value="CRYPTIC BETA-GLUCOSIDE BGL OPERON ANTITERMINATOR"/>
    <property type="match status" value="1"/>
</dbReference>
<evidence type="ECO:0000313" key="9">
    <source>
        <dbReference type="EMBL" id="CUN81847.1"/>
    </source>
</evidence>
<name>A0ABM9UPP0_SARVE</name>
<dbReference type="PROSITE" id="PS51372">
    <property type="entry name" value="PRD_2"/>
    <property type="match status" value="2"/>
</dbReference>
<dbReference type="Pfam" id="PF00874">
    <property type="entry name" value="PRD"/>
    <property type="match status" value="2"/>
</dbReference>
<protein>
    <submittedName>
        <fullName evidence="9">Probable licABCH operon regulator</fullName>
    </submittedName>
</protein>
<dbReference type="SUPFAM" id="SSF52794">
    <property type="entry name" value="PTS system IIB component-like"/>
    <property type="match status" value="1"/>
</dbReference>
<reference evidence="9 10" key="1">
    <citation type="submission" date="2015-09" db="EMBL/GenBank/DDBJ databases">
        <authorList>
            <consortium name="Pathogen Informatics"/>
        </authorList>
    </citation>
    <scope>NUCLEOTIDE SEQUENCE [LARGE SCALE GENOMIC DNA]</scope>
    <source>
        <strain evidence="9 10">2789STDY5834858</strain>
    </source>
</reference>
<dbReference type="InterPro" id="IPR036634">
    <property type="entry name" value="PRD_sf"/>
</dbReference>
<comment type="caution">
    <text evidence="9">The sequence shown here is derived from an EMBL/GenBank/DDBJ whole genome shotgun (WGS) entry which is preliminary data.</text>
</comment>
<accession>A0ABM9UPP0</accession>
<dbReference type="EMBL" id="CYZR01000003">
    <property type="protein sequence ID" value="CUN81847.1"/>
    <property type="molecule type" value="Genomic_DNA"/>
</dbReference>
<dbReference type="Proteomes" id="UP000095488">
    <property type="component" value="Unassembled WGS sequence"/>
</dbReference>
<feature type="domain" description="PRD" evidence="8">
    <location>
        <begin position="320"/>
        <end position="428"/>
    </location>
</feature>
<evidence type="ECO:0000259" key="8">
    <source>
        <dbReference type="PROSITE" id="PS51372"/>
    </source>
</evidence>
<keyword evidence="10" id="KW-1185">Reference proteome</keyword>
<feature type="domain" description="PRD" evidence="8">
    <location>
        <begin position="209"/>
        <end position="314"/>
    </location>
</feature>
<dbReference type="InterPro" id="IPR036095">
    <property type="entry name" value="PTS_EIIB-like_sf"/>
</dbReference>
<dbReference type="InterPro" id="IPR013011">
    <property type="entry name" value="PTS_EIIB_2"/>
</dbReference>